<name>A0ABY9P7E5_9GAMM</name>
<protein>
    <submittedName>
        <fullName evidence="2">Helix-turn-helix transcriptional regulator</fullName>
    </submittedName>
</protein>
<feature type="domain" description="HTH cro/C1-type" evidence="1">
    <location>
        <begin position="26"/>
        <end position="84"/>
    </location>
</feature>
<dbReference type="InterPro" id="IPR010982">
    <property type="entry name" value="Lambda_DNA-bd_dom_sf"/>
</dbReference>
<dbReference type="InterPro" id="IPR001387">
    <property type="entry name" value="Cro/C1-type_HTH"/>
</dbReference>
<sequence length="122" mass="13139">MLGIVGQASCSDMPIGPVRRRFAQRLRALRQAQGISQTDLGVRMGLPPDVASARINRYEQGVHVPDLDTLDAMAKELGVPLPALFAEGAMAELITAFAQLPAEAQEKVLTTVRRSLKKSGET</sequence>
<dbReference type="Gene3D" id="1.10.260.40">
    <property type="entry name" value="lambda repressor-like DNA-binding domains"/>
    <property type="match status" value="1"/>
</dbReference>
<dbReference type="CDD" id="cd00093">
    <property type="entry name" value="HTH_XRE"/>
    <property type="match status" value="1"/>
</dbReference>
<gene>
    <name evidence="2" type="ORF">RDV84_23760</name>
</gene>
<proteinExistence type="predicted"/>
<evidence type="ECO:0000313" key="3">
    <source>
        <dbReference type="Proteomes" id="UP001229313"/>
    </source>
</evidence>
<accession>A0ABY9P7E5</accession>
<dbReference type="Proteomes" id="UP001229313">
    <property type="component" value="Chromosome"/>
</dbReference>
<reference evidence="2 3" key="1">
    <citation type="submission" date="2023-08" db="EMBL/GenBank/DDBJ databases">
        <title>The whole genome sequence of Lysobacter yananisis.</title>
        <authorList>
            <person name="Sun H."/>
        </authorList>
    </citation>
    <scope>NUCLEOTIDE SEQUENCE [LARGE SCALE GENOMIC DNA]</scope>
    <source>
        <strain evidence="2 3">SNNU513</strain>
    </source>
</reference>
<dbReference type="SUPFAM" id="SSF47413">
    <property type="entry name" value="lambda repressor-like DNA-binding domains"/>
    <property type="match status" value="1"/>
</dbReference>
<dbReference type="PROSITE" id="PS50943">
    <property type="entry name" value="HTH_CROC1"/>
    <property type="match status" value="1"/>
</dbReference>
<dbReference type="RefSeq" id="WP_309151839.1">
    <property type="nucleotide sequence ID" value="NZ_CP133568.1"/>
</dbReference>
<dbReference type="Pfam" id="PF01381">
    <property type="entry name" value="HTH_3"/>
    <property type="match status" value="1"/>
</dbReference>
<evidence type="ECO:0000259" key="1">
    <source>
        <dbReference type="PROSITE" id="PS50943"/>
    </source>
</evidence>
<dbReference type="EMBL" id="CP133568">
    <property type="protein sequence ID" value="WMT02942.1"/>
    <property type="molecule type" value="Genomic_DNA"/>
</dbReference>
<organism evidence="2 3">
    <name type="scientific">Lysobacter yananisis</name>
    <dbReference type="NCBI Taxonomy" id="1003114"/>
    <lineage>
        <taxon>Bacteria</taxon>
        <taxon>Pseudomonadati</taxon>
        <taxon>Pseudomonadota</taxon>
        <taxon>Gammaproteobacteria</taxon>
        <taxon>Lysobacterales</taxon>
        <taxon>Lysobacteraceae</taxon>
        <taxon>Lysobacter</taxon>
    </lineage>
</organism>
<dbReference type="SMART" id="SM00530">
    <property type="entry name" value="HTH_XRE"/>
    <property type="match status" value="1"/>
</dbReference>
<keyword evidence="3" id="KW-1185">Reference proteome</keyword>
<evidence type="ECO:0000313" key="2">
    <source>
        <dbReference type="EMBL" id="WMT02942.1"/>
    </source>
</evidence>